<dbReference type="Proteomes" id="UP000828251">
    <property type="component" value="Unassembled WGS sequence"/>
</dbReference>
<keyword evidence="3" id="KW-1185">Reference proteome</keyword>
<accession>A0A9D4AAW7</accession>
<evidence type="ECO:0000313" key="2">
    <source>
        <dbReference type="EMBL" id="KAH1107037.1"/>
    </source>
</evidence>
<feature type="compositionally biased region" description="Basic and acidic residues" evidence="1">
    <location>
        <begin position="42"/>
        <end position="89"/>
    </location>
</feature>
<protein>
    <submittedName>
        <fullName evidence="2">Uncharacterized protein</fullName>
    </submittedName>
</protein>
<name>A0A9D4AAW7_9ROSI</name>
<dbReference type="EMBL" id="JAIQCV010000004">
    <property type="protein sequence ID" value="KAH1107037.1"/>
    <property type="molecule type" value="Genomic_DNA"/>
</dbReference>
<feature type="region of interest" description="Disordered" evidence="1">
    <location>
        <begin position="38"/>
        <end position="89"/>
    </location>
</feature>
<sequence>MQIKQNFVIQLVSLHAFAEFWNFEELVDMEAIFDTTPFPLESKNETGLDKKNSEKEHRNGSYEQEGERVIKNRHDYSEPRRNPPRGGEF</sequence>
<comment type="caution">
    <text evidence="2">The sequence shown here is derived from an EMBL/GenBank/DDBJ whole genome shotgun (WGS) entry which is preliminary data.</text>
</comment>
<gene>
    <name evidence="2" type="ORF">J1N35_010805</name>
</gene>
<organism evidence="2 3">
    <name type="scientific">Gossypium stocksii</name>
    <dbReference type="NCBI Taxonomy" id="47602"/>
    <lineage>
        <taxon>Eukaryota</taxon>
        <taxon>Viridiplantae</taxon>
        <taxon>Streptophyta</taxon>
        <taxon>Embryophyta</taxon>
        <taxon>Tracheophyta</taxon>
        <taxon>Spermatophyta</taxon>
        <taxon>Magnoliopsida</taxon>
        <taxon>eudicotyledons</taxon>
        <taxon>Gunneridae</taxon>
        <taxon>Pentapetalae</taxon>
        <taxon>rosids</taxon>
        <taxon>malvids</taxon>
        <taxon>Malvales</taxon>
        <taxon>Malvaceae</taxon>
        <taxon>Malvoideae</taxon>
        <taxon>Gossypium</taxon>
    </lineage>
</organism>
<evidence type="ECO:0000313" key="3">
    <source>
        <dbReference type="Proteomes" id="UP000828251"/>
    </source>
</evidence>
<reference evidence="2 3" key="1">
    <citation type="journal article" date="2021" name="Plant Biotechnol. J.">
        <title>Multi-omics assisted identification of the key and species-specific regulatory components of drought-tolerant mechanisms in Gossypium stocksii.</title>
        <authorList>
            <person name="Yu D."/>
            <person name="Ke L."/>
            <person name="Zhang D."/>
            <person name="Wu Y."/>
            <person name="Sun Y."/>
            <person name="Mei J."/>
            <person name="Sun J."/>
            <person name="Sun Y."/>
        </authorList>
    </citation>
    <scope>NUCLEOTIDE SEQUENCE [LARGE SCALE GENOMIC DNA]</scope>
    <source>
        <strain evidence="3">cv. E1</strain>
        <tissue evidence="2">Leaf</tissue>
    </source>
</reference>
<evidence type="ECO:0000256" key="1">
    <source>
        <dbReference type="SAM" id="MobiDB-lite"/>
    </source>
</evidence>
<dbReference type="AlphaFoldDB" id="A0A9D4AAW7"/>
<proteinExistence type="predicted"/>